<dbReference type="Proteomes" id="UP000315711">
    <property type="component" value="Unassembled WGS sequence"/>
</dbReference>
<organism evidence="3 4">
    <name type="scientific">Halalkalibacter nanhaiisediminis</name>
    <dbReference type="NCBI Taxonomy" id="688079"/>
    <lineage>
        <taxon>Bacteria</taxon>
        <taxon>Bacillati</taxon>
        <taxon>Bacillota</taxon>
        <taxon>Bacilli</taxon>
        <taxon>Bacillales</taxon>
        <taxon>Bacillaceae</taxon>
        <taxon>Halalkalibacter</taxon>
    </lineage>
</organism>
<evidence type="ECO:0000256" key="2">
    <source>
        <dbReference type="SAM" id="Phobius"/>
    </source>
</evidence>
<keyword evidence="2" id="KW-1133">Transmembrane helix</keyword>
<evidence type="ECO:0000313" key="3">
    <source>
        <dbReference type="EMBL" id="TWI54611.1"/>
    </source>
</evidence>
<evidence type="ECO:0000313" key="4">
    <source>
        <dbReference type="Proteomes" id="UP000315711"/>
    </source>
</evidence>
<comment type="caution">
    <text evidence="3">The sequence shown here is derived from an EMBL/GenBank/DDBJ whole genome shotgun (WGS) entry which is preliminary data.</text>
</comment>
<keyword evidence="2" id="KW-0812">Transmembrane</keyword>
<proteinExistence type="predicted"/>
<dbReference type="RefSeq" id="WP_144451083.1">
    <property type="nucleotide sequence ID" value="NZ_VLKZ01000008.1"/>
</dbReference>
<protein>
    <submittedName>
        <fullName evidence="3">Uncharacterized protein</fullName>
    </submittedName>
</protein>
<reference evidence="3 4" key="1">
    <citation type="journal article" date="2015" name="Stand. Genomic Sci.">
        <title>Genomic Encyclopedia of Bacterial and Archaeal Type Strains, Phase III: the genomes of soil and plant-associated and newly described type strains.</title>
        <authorList>
            <person name="Whitman W.B."/>
            <person name="Woyke T."/>
            <person name="Klenk H.P."/>
            <person name="Zhou Y."/>
            <person name="Lilburn T.G."/>
            <person name="Beck B.J."/>
            <person name="De Vos P."/>
            <person name="Vandamme P."/>
            <person name="Eisen J.A."/>
            <person name="Garrity G."/>
            <person name="Hugenholtz P."/>
            <person name="Kyrpides N.C."/>
        </authorList>
    </citation>
    <scope>NUCLEOTIDE SEQUENCE [LARGE SCALE GENOMIC DNA]</scope>
    <source>
        <strain evidence="3 4">CGMCC 1.10116</strain>
    </source>
</reference>
<name>A0A562QCY4_9BACI</name>
<accession>A0A562QCY4</accession>
<keyword evidence="2" id="KW-0472">Membrane</keyword>
<feature type="compositionally biased region" description="Basic and acidic residues" evidence="1">
    <location>
        <begin position="20"/>
        <end position="33"/>
    </location>
</feature>
<evidence type="ECO:0000256" key="1">
    <source>
        <dbReference type="SAM" id="MobiDB-lite"/>
    </source>
</evidence>
<dbReference type="EMBL" id="VLKZ01000008">
    <property type="protein sequence ID" value="TWI54611.1"/>
    <property type="molecule type" value="Genomic_DNA"/>
</dbReference>
<feature type="transmembrane region" description="Helical" evidence="2">
    <location>
        <begin position="53"/>
        <end position="79"/>
    </location>
</feature>
<dbReference type="AlphaFoldDB" id="A0A562QCY4"/>
<keyword evidence="4" id="KW-1185">Reference proteome</keyword>
<sequence>MVEKRSKQDQAIMLRQQMEHYQTEDRIEKEEKQSLPPRAKYHKQRKQKLKVKFSFPLIRLLVLLFFVLIIVALTSPYWLR</sequence>
<gene>
    <name evidence="3" type="ORF">IQ10_02832</name>
</gene>
<feature type="region of interest" description="Disordered" evidence="1">
    <location>
        <begin position="20"/>
        <end position="39"/>
    </location>
</feature>